<feature type="domain" description="DUF488" evidence="1">
    <location>
        <begin position="21"/>
        <end position="122"/>
    </location>
</feature>
<organism evidence="2 3">
    <name type="scientific">Clostridium perfringens</name>
    <dbReference type="NCBI Taxonomy" id="1502"/>
    <lineage>
        <taxon>Bacteria</taxon>
        <taxon>Bacillati</taxon>
        <taxon>Bacillota</taxon>
        <taxon>Clostridia</taxon>
        <taxon>Eubacteriales</taxon>
        <taxon>Clostridiaceae</taxon>
        <taxon>Clostridium</taxon>
    </lineage>
</organism>
<evidence type="ECO:0000313" key="3">
    <source>
        <dbReference type="Proteomes" id="UP000481454"/>
    </source>
</evidence>
<dbReference type="AlphaFoldDB" id="A0AAP6WPQ0"/>
<dbReference type="Pfam" id="PF22751">
    <property type="entry name" value="DUF488-N3a"/>
    <property type="match status" value="1"/>
</dbReference>
<sequence length="129" mass="15014">MSKGILYTSYFGNWRKWKQLDAFTVAICRKRPPHMNYDKEGIQELLELAPSEDLLKAYKNGLVSQDDFRNKFLDELDNIKSANTLFLIQSLLDKGVNICLLCYESNNDFCHRHIVAEIFDEAGYKIIKC</sequence>
<reference evidence="2 3" key="1">
    <citation type="submission" date="2020-02" db="EMBL/GenBank/DDBJ databases">
        <title>Genomic Insights into the Phylogeny and Genetic Plasticity of the Human and Animal Enteric Pathogen Clostridium perfringens.</title>
        <authorList>
            <person name="Feng Y."/>
            <person name="Hu Y."/>
        </authorList>
    </citation>
    <scope>NUCLEOTIDE SEQUENCE [LARGE SCALE GENOMIC DNA]</scope>
    <source>
        <strain evidence="2 3">CP-40</strain>
    </source>
</reference>
<evidence type="ECO:0000313" key="2">
    <source>
        <dbReference type="EMBL" id="NGU30990.1"/>
    </source>
</evidence>
<protein>
    <submittedName>
        <fullName evidence="2">DUF488 domain-containing protein</fullName>
    </submittedName>
</protein>
<proteinExistence type="predicted"/>
<dbReference type="EMBL" id="JAALLZ010000006">
    <property type="protein sequence ID" value="NGU30990.1"/>
    <property type="molecule type" value="Genomic_DNA"/>
</dbReference>
<name>A0AAP6WPQ0_CLOPF</name>
<dbReference type="InterPro" id="IPR054495">
    <property type="entry name" value="DUF488-N3a"/>
</dbReference>
<evidence type="ECO:0000259" key="1">
    <source>
        <dbReference type="Pfam" id="PF22751"/>
    </source>
</evidence>
<gene>
    <name evidence="2" type="ORF">G6Z34_12940</name>
</gene>
<comment type="caution">
    <text evidence="2">The sequence shown here is derived from an EMBL/GenBank/DDBJ whole genome shotgun (WGS) entry which is preliminary data.</text>
</comment>
<accession>A0AAP6WPQ0</accession>
<dbReference type="Proteomes" id="UP000481454">
    <property type="component" value="Unassembled WGS sequence"/>
</dbReference>
<dbReference type="RefSeq" id="WP_164800935.1">
    <property type="nucleotide sequence ID" value="NZ_JAALLZ010000006.1"/>
</dbReference>